<organism evidence="7 8">
    <name type="scientific">Chlamydomonas reinhardtii</name>
    <name type="common">Chlamydomonas smithii</name>
    <dbReference type="NCBI Taxonomy" id="3055"/>
    <lineage>
        <taxon>Eukaryota</taxon>
        <taxon>Viridiplantae</taxon>
        <taxon>Chlorophyta</taxon>
        <taxon>core chlorophytes</taxon>
        <taxon>Chlorophyceae</taxon>
        <taxon>CS clade</taxon>
        <taxon>Chlamydomonadales</taxon>
        <taxon>Chlamydomonadaceae</taxon>
        <taxon>Chlamydomonas</taxon>
    </lineage>
</organism>
<feature type="compositionally biased region" description="Low complexity" evidence="4">
    <location>
        <begin position="530"/>
        <end position="539"/>
    </location>
</feature>
<dbReference type="PROSITE" id="PS51683">
    <property type="entry name" value="SAM_OMT_II"/>
    <property type="match status" value="1"/>
</dbReference>
<dbReference type="InterPro" id="IPR029063">
    <property type="entry name" value="SAM-dependent_MTases_sf"/>
</dbReference>
<protein>
    <submittedName>
        <fullName evidence="7">Uncharacterized protein</fullName>
    </submittedName>
</protein>
<feature type="compositionally biased region" description="Acidic residues" evidence="4">
    <location>
        <begin position="511"/>
        <end position="529"/>
    </location>
</feature>
<feature type="domain" description="O-methyltransferase dimerisation" evidence="6">
    <location>
        <begin position="76"/>
        <end position="144"/>
    </location>
</feature>
<dbReference type="InterPro" id="IPR036390">
    <property type="entry name" value="WH_DNA-bd_sf"/>
</dbReference>
<sequence length="730" mass="72267">MEPPQQQPQQQQLARAPSRSPPSSAQDGNAAADSVSRAGSSSSSCGACCGLQTALSSPVLKAVRTVPADKAAALENLIRGSWAPNAIYCLCRLGVPDALGAAPAAALSPAELASRLHCSAPCLRRLLRLCAAYGLLVECASRGEGGGGWGGGEGGGGSGEGGKGGEGGEGGKQTRGDVGGVGGGGLTDGSQAEAGDVRAGAGKGEREEGEGRGVEEEGEQVERTASGGSGTSSSCTGASSSGGSSSSAGTAAATAATRSSSGSSADCGSSTATAAATAAATAIAAGASPAAATAGAAATCLEARTFFYLTDIGTMLQSSHPSCMHWLALMLGLPGHYVSRGHLYDNVKQGRMGFETAFGCDWYTYVSHHSFERRAFDAAMTATSTAAAQAVAAGYDFSRHGTVMDVGGGQGLLMAAILHTHSGVRAGYVMEVPGVVAAARRLGQRGMERLRYVEGDFFQPFPRPADGSPLECVVMRLVLHDWPDAEAAQILRHARKALLAPPTHHAAAAASEEEAAAADEVEAEEEEEPASGAAPTTAATAAAPTAAAAATAAEALLLLRRLLVVEAVLPELVTPPAVAADPAAPAAAVAAADGGCSIIGDGGDGGAAATADLVQRLEFDMGMMLMTQGRERSLSEWRQLLRAGGFELQQVVMTGGDGSSNGSGRSSSSGGSSGSSTAGSSGGSGGGSGGSGSGSSSGGECGSSSAARMPRLPVLVARPLLGRELGEEGE</sequence>
<feature type="compositionally biased region" description="Gly residues" evidence="4">
    <location>
        <begin position="147"/>
        <end position="187"/>
    </location>
</feature>
<dbReference type="RefSeq" id="XP_042921926.1">
    <property type="nucleotide sequence ID" value="XM_043064925.1"/>
</dbReference>
<dbReference type="GO" id="GO:0008757">
    <property type="term" value="F:S-adenosylmethionine-dependent methyltransferase activity"/>
    <property type="evidence" value="ECO:0000318"/>
    <property type="project" value="GO_Central"/>
</dbReference>
<dbReference type="Pfam" id="PF00891">
    <property type="entry name" value="Methyltransf_2"/>
    <property type="match status" value="1"/>
</dbReference>
<dbReference type="Gene3D" id="3.40.50.150">
    <property type="entry name" value="Vaccinia Virus protein VP39"/>
    <property type="match status" value="2"/>
</dbReference>
<dbReference type="Pfam" id="PF08100">
    <property type="entry name" value="Dimerisation"/>
    <property type="match status" value="1"/>
</dbReference>
<feature type="region of interest" description="Disordered" evidence="4">
    <location>
        <begin position="1"/>
        <end position="36"/>
    </location>
</feature>
<feature type="compositionally biased region" description="Gly residues" evidence="4">
    <location>
        <begin position="680"/>
        <end position="701"/>
    </location>
</feature>
<keyword evidence="8" id="KW-1185">Reference proteome</keyword>
<evidence type="ECO:0000256" key="2">
    <source>
        <dbReference type="ARBA" id="ARBA00022679"/>
    </source>
</evidence>
<feature type="compositionally biased region" description="Low complexity" evidence="4">
    <location>
        <begin position="702"/>
        <end position="723"/>
    </location>
</feature>
<feature type="region of interest" description="Disordered" evidence="4">
    <location>
        <begin position="502"/>
        <end position="539"/>
    </location>
</feature>
<feature type="compositionally biased region" description="Basic and acidic residues" evidence="4">
    <location>
        <begin position="203"/>
        <end position="215"/>
    </location>
</feature>
<feature type="compositionally biased region" description="Low complexity" evidence="4">
    <location>
        <begin position="223"/>
        <end position="249"/>
    </location>
</feature>
<evidence type="ECO:0000256" key="3">
    <source>
        <dbReference type="ARBA" id="ARBA00022691"/>
    </source>
</evidence>
<proteinExistence type="predicted"/>
<dbReference type="InterPro" id="IPR016461">
    <property type="entry name" value="COMT-like"/>
</dbReference>
<keyword evidence="2" id="KW-0808">Transferase</keyword>
<dbReference type="GO" id="GO:0008171">
    <property type="term" value="F:O-methyltransferase activity"/>
    <property type="evidence" value="ECO:0000318"/>
    <property type="project" value="GO_Central"/>
</dbReference>
<dbReference type="GO" id="GO:0032259">
    <property type="term" value="P:methylation"/>
    <property type="evidence" value="ECO:0000318"/>
    <property type="project" value="GO_Central"/>
</dbReference>
<feature type="compositionally biased region" description="Low complexity" evidence="4">
    <location>
        <begin position="662"/>
        <end position="679"/>
    </location>
</feature>
<evidence type="ECO:0000259" key="6">
    <source>
        <dbReference type="Pfam" id="PF08100"/>
    </source>
</evidence>
<dbReference type="OrthoDB" id="543905at2759"/>
<dbReference type="GO" id="GO:0046983">
    <property type="term" value="F:protein dimerization activity"/>
    <property type="evidence" value="ECO:0007669"/>
    <property type="project" value="InterPro"/>
</dbReference>
<dbReference type="Gene3D" id="1.10.10.10">
    <property type="entry name" value="Winged helix-like DNA-binding domain superfamily/Winged helix DNA-binding domain"/>
    <property type="match status" value="1"/>
</dbReference>
<feature type="domain" description="O-methyltransferase C-terminal" evidence="5">
    <location>
        <begin position="342"/>
        <end position="498"/>
    </location>
</feature>
<dbReference type="InterPro" id="IPR001077">
    <property type="entry name" value="COMT_C"/>
</dbReference>
<keyword evidence="1" id="KW-0489">Methyltransferase</keyword>
<feature type="region of interest" description="Disordered" evidence="4">
    <location>
        <begin position="652"/>
        <end position="730"/>
    </location>
</feature>
<dbReference type="Gramene" id="PNW79766">
    <property type="protein sequence ID" value="PNW79766"/>
    <property type="gene ID" value="CHLRE_08g365800v5"/>
</dbReference>
<dbReference type="KEGG" id="cre:CHLRE_08g365800v5"/>
<name>A0A2K3DGX3_CHLRE</name>
<dbReference type="SUPFAM" id="SSF53335">
    <property type="entry name" value="S-adenosyl-L-methionine-dependent methyltransferases"/>
    <property type="match status" value="2"/>
</dbReference>
<dbReference type="AlphaFoldDB" id="A0A2K3DGX3"/>
<evidence type="ECO:0000256" key="4">
    <source>
        <dbReference type="SAM" id="MobiDB-lite"/>
    </source>
</evidence>
<dbReference type="PANTHER" id="PTHR43712">
    <property type="entry name" value="PUTATIVE (AFU_ORTHOLOGUE AFUA_4G14580)-RELATED"/>
    <property type="match status" value="1"/>
</dbReference>
<dbReference type="GeneID" id="66054357"/>
<evidence type="ECO:0000259" key="5">
    <source>
        <dbReference type="Pfam" id="PF00891"/>
    </source>
</evidence>
<dbReference type="InParanoid" id="A0A2K3DGX3"/>
<dbReference type="SUPFAM" id="SSF46785">
    <property type="entry name" value="Winged helix' DNA-binding domain"/>
    <property type="match status" value="1"/>
</dbReference>
<keyword evidence="3" id="KW-0949">S-adenosyl-L-methionine</keyword>
<dbReference type="EMBL" id="CM008969">
    <property type="protein sequence ID" value="PNW79766.1"/>
    <property type="molecule type" value="Genomic_DNA"/>
</dbReference>
<evidence type="ECO:0000313" key="8">
    <source>
        <dbReference type="Proteomes" id="UP000006906"/>
    </source>
</evidence>
<accession>A0A2K3DGX3</accession>
<reference evidence="7 8" key="1">
    <citation type="journal article" date="2007" name="Science">
        <title>The Chlamydomonas genome reveals the evolution of key animal and plant functions.</title>
        <authorList>
            <person name="Merchant S.S."/>
            <person name="Prochnik S.E."/>
            <person name="Vallon O."/>
            <person name="Harris E.H."/>
            <person name="Karpowicz S.J."/>
            <person name="Witman G.B."/>
            <person name="Terry A."/>
            <person name="Salamov A."/>
            <person name="Fritz-Laylin L.K."/>
            <person name="Marechal-Drouard L."/>
            <person name="Marshall W.F."/>
            <person name="Qu L.H."/>
            <person name="Nelson D.R."/>
            <person name="Sanderfoot A.A."/>
            <person name="Spalding M.H."/>
            <person name="Kapitonov V.V."/>
            <person name="Ren Q."/>
            <person name="Ferris P."/>
            <person name="Lindquist E."/>
            <person name="Shapiro H."/>
            <person name="Lucas S.M."/>
            <person name="Grimwood J."/>
            <person name="Schmutz J."/>
            <person name="Cardol P."/>
            <person name="Cerutti H."/>
            <person name="Chanfreau G."/>
            <person name="Chen C.L."/>
            <person name="Cognat V."/>
            <person name="Croft M.T."/>
            <person name="Dent R."/>
            <person name="Dutcher S."/>
            <person name="Fernandez E."/>
            <person name="Fukuzawa H."/>
            <person name="Gonzalez-Ballester D."/>
            <person name="Gonzalez-Halphen D."/>
            <person name="Hallmann A."/>
            <person name="Hanikenne M."/>
            <person name="Hippler M."/>
            <person name="Inwood W."/>
            <person name="Jabbari K."/>
            <person name="Kalanon M."/>
            <person name="Kuras R."/>
            <person name="Lefebvre P.A."/>
            <person name="Lemaire S.D."/>
            <person name="Lobanov A.V."/>
            <person name="Lohr M."/>
            <person name="Manuell A."/>
            <person name="Meier I."/>
            <person name="Mets L."/>
            <person name="Mittag M."/>
            <person name="Mittelmeier T."/>
            <person name="Moroney J.V."/>
            <person name="Moseley J."/>
            <person name="Napoli C."/>
            <person name="Nedelcu A.M."/>
            <person name="Niyogi K."/>
            <person name="Novoselov S.V."/>
            <person name="Paulsen I.T."/>
            <person name="Pazour G."/>
            <person name="Purton S."/>
            <person name="Ral J.P."/>
            <person name="Riano-Pachon D.M."/>
            <person name="Riekhof W."/>
            <person name="Rymarquis L."/>
            <person name="Schroda M."/>
            <person name="Stern D."/>
            <person name="Umen J."/>
            <person name="Willows R."/>
            <person name="Wilson N."/>
            <person name="Zimmer S.L."/>
            <person name="Allmer J."/>
            <person name="Balk J."/>
            <person name="Bisova K."/>
            <person name="Chen C.J."/>
            <person name="Elias M."/>
            <person name="Gendler K."/>
            <person name="Hauser C."/>
            <person name="Lamb M.R."/>
            <person name="Ledford H."/>
            <person name="Long J.C."/>
            <person name="Minagawa J."/>
            <person name="Page M.D."/>
            <person name="Pan J."/>
            <person name="Pootakham W."/>
            <person name="Roje S."/>
            <person name="Rose A."/>
            <person name="Stahlberg E."/>
            <person name="Terauchi A.M."/>
            <person name="Yang P."/>
            <person name="Ball S."/>
            <person name="Bowler C."/>
            <person name="Dieckmann C.L."/>
            <person name="Gladyshev V.N."/>
            <person name="Green P."/>
            <person name="Jorgensen R."/>
            <person name="Mayfield S."/>
            <person name="Mueller-Roeber B."/>
            <person name="Rajamani S."/>
            <person name="Sayre R.T."/>
            <person name="Brokstein P."/>
            <person name="Dubchak I."/>
            <person name="Goodstein D."/>
            <person name="Hornick L."/>
            <person name="Huang Y.W."/>
            <person name="Jhaveri J."/>
            <person name="Luo Y."/>
            <person name="Martinez D."/>
            <person name="Ngau W.C."/>
            <person name="Otillar B."/>
            <person name="Poliakov A."/>
            <person name="Porter A."/>
            <person name="Szajkowski L."/>
            <person name="Werner G."/>
            <person name="Zhou K."/>
            <person name="Grigoriev I.V."/>
            <person name="Rokhsar D.S."/>
            <person name="Grossman A.R."/>
        </authorList>
    </citation>
    <scope>NUCLEOTIDE SEQUENCE [LARGE SCALE GENOMIC DNA]</scope>
    <source>
        <strain evidence="8">CC-503</strain>
    </source>
</reference>
<dbReference type="InterPro" id="IPR012967">
    <property type="entry name" value="COMT_dimerisation"/>
</dbReference>
<dbReference type="PANTHER" id="PTHR43712:SF2">
    <property type="entry name" value="O-METHYLTRANSFERASE CICE"/>
    <property type="match status" value="1"/>
</dbReference>
<dbReference type="Proteomes" id="UP000006906">
    <property type="component" value="Chromosome 8"/>
</dbReference>
<evidence type="ECO:0000256" key="1">
    <source>
        <dbReference type="ARBA" id="ARBA00022603"/>
    </source>
</evidence>
<feature type="region of interest" description="Disordered" evidence="4">
    <location>
        <begin position="147"/>
        <end position="249"/>
    </location>
</feature>
<dbReference type="InterPro" id="IPR036388">
    <property type="entry name" value="WH-like_DNA-bd_sf"/>
</dbReference>
<evidence type="ECO:0000313" key="7">
    <source>
        <dbReference type="EMBL" id="PNW79766.1"/>
    </source>
</evidence>
<feature type="compositionally biased region" description="Low complexity" evidence="4">
    <location>
        <begin position="7"/>
        <end position="36"/>
    </location>
</feature>
<gene>
    <name evidence="7" type="ORF">CHLRE_08g365800v5</name>
</gene>